<reference evidence="7 8" key="1">
    <citation type="submission" date="2015-09" db="EMBL/GenBank/DDBJ databases">
        <authorList>
            <consortium name="Pathogen Informatics"/>
        </authorList>
    </citation>
    <scope>NUCLEOTIDE SEQUENCE [LARGE SCALE GENOMIC DNA]</scope>
    <source>
        <strain evidence="7 8">2789STDY5834856</strain>
    </source>
</reference>
<dbReference type="Proteomes" id="UP000095594">
    <property type="component" value="Unassembled WGS sequence"/>
</dbReference>
<feature type="transmembrane region" description="Helical" evidence="5">
    <location>
        <begin position="222"/>
        <end position="244"/>
    </location>
</feature>
<dbReference type="PIRSF" id="PIRSF006648">
    <property type="entry name" value="DrrB"/>
    <property type="match status" value="1"/>
</dbReference>
<evidence type="ECO:0000256" key="2">
    <source>
        <dbReference type="ARBA" id="ARBA00022692"/>
    </source>
</evidence>
<dbReference type="PANTHER" id="PTHR43027">
    <property type="entry name" value="DOXORUBICIN RESISTANCE ABC TRANSPORTER PERMEASE PROTEIN DRRC-RELATED"/>
    <property type="match status" value="1"/>
</dbReference>
<dbReference type="GO" id="GO:0140359">
    <property type="term" value="F:ABC-type transporter activity"/>
    <property type="evidence" value="ECO:0007669"/>
    <property type="project" value="InterPro"/>
</dbReference>
<comment type="subcellular location">
    <subcellularLocation>
        <location evidence="5">Cell membrane</location>
        <topology evidence="5">Multi-pass membrane protein</topology>
    </subcellularLocation>
    <subcellularLocation>
        <location evidence="1">Membrane</location>
        <topology evidence="1">Multi-pass membrane protein</topology>
    </subcellularLocation>
</comment>
<feature type="transmembrane region" description="Helical" evidence="5">
    <location>
        <begin position="134"/>
        <end position="158"/>
    </location>
</feature>
<sequence>MRSKTFAKRNIKEVLRDPLSYIFCLGFPIIMLIIMTFVNNSIPKEANMKIFNIEYLAPGIAVFGLTFIMLFTCLQVSKDRASAFLIRLYASPMKSRDFIGGYMMPFFIIALAQSVITFLVAAIIGVFSGYTFNILNVVVSIITLIPSVILFIGFGMLFGTLFGEKSAPPLTSIIITISSILGGIWMDIESLNSGMKTICNILPFYHGVEAARMAIVGEFDKIIIPLIVVTIYAVVIYIISVFVFKAKMKNDIN</sequence>
<dbReference type="InterPro" id="IPR000412">
    <property type="entry name" value="ABC_2_transport"/>
</dbReference>
<dbReference type="PANTHER" id="PTHR43027:SF1">
    <property type="entry name" value="DOXORUBICIN RESISTANCE ABC TRANSPORTER PERMEASE PROTEIN DRRC-RELATED"/>
    <property type="match status" value="1"/>
</dbReference>
<dbReference type="InterPro" id="IPR052902">
    <property type="entry name" value="ABC-2_transporter"/>
</dbReference>
<gene>
    <name evidence="7" type="ORF">ERS852471_02583</name>
</gene>
<keyword evidence="4 5" id="KW-0472">Membrane</keyword>
<dbReference type="EMBL" id="CYZX01000019">
    <property type="protein sequence ID" value="CUO90968.1"/>
    <property type="molecule type" value="Genomic_DNA"/>
</dbReference>
<evidence type="ECO:0000256" key="4">
    <source>
        <dbReference type="ARBA" id="ARBA00023136"/>
    </source>
</evidence>
<dbReference type="AlphaFoldDB" id="A0A174J046"/>
<feature type="transmembrane region" description="Helical" evidence="5">
    <location>
        <begin position="170"/>
        <end position="188"/>
    </location>
</feature>
<dbReference type="Pfam" id="PF01061">
    <property type="entry name" value="ABC2_membrane"/>
    <property type="match status" value="1"/>
</dbReference>
<evidence type="ECO:0000313" key="8">
    <source>
        <dbReference type="Proteomes" id="UP000095594"/>
    </source>
</evidence>
<name>A0A174J046_9CLOT</name>
<evidence type="ECO:0000256" key="1">
    <source>
        <dbReference type="ARBA" id="ARBA00004141"/>
    </source>
</evidence>
<keyword evidence="5" id="KW-0813">Transport</keyword>
<comment type="similarity">
    <text evidence="5">Belongs to the ABC-2 integral membrane protein family.</text>
</comment>
<evidence type="ECO:0000256" key="5">
    <source>
        <dbReference type="RuleBase" id="RU361157"/>
    </source>
</evidence>
<feature type="transmembrane region" description="Helical" evidence="5">
    <location>
        <begin position="98"/>
        <end position="128"/>
    </location>
</feature>
<evidence type="ECO:0000259" key="6">
    <source>
        <dbReference type="PROSITE" id="PS51012"/>
    </source>
</evidence>
<dbReference type="RefSeq" id="WP_055267176.1">
    <property type="nucleotide sequence ID" value="NZ_CABIXQ010000019.1"/>
</dbReference>
<protein>
    <recommendedName>
        <fullName evidence="5">Transport permease protein</fullName>
    </recommendedName>
</protein>
<proteinExistence type="inferred from homology"/>
<evidence type="ECO:0000256" key="3">
    <source>
        <dbReference type="ARBA" id="ARBA00022989"/>
    </source>
</evidence>
<dbReference type="InterPro" id="IPR047817">
    <property type="entry name" value="ABC2_TM_bact-type"/>
</dbReference>
<feature type="domain" description="ABC transmembrane type-2" evidence="6">
    <location>
        <begin position="19"/>
        <end position="247"/>
    </location>
</feature>
<dbReference type="OrthoDB" id="162334at2"/>
<dbReference type="PROSITE" id="PS51012">
    <property type="entry name" value="ABC_TM2"/>
    <property type="match status" value="1"/>
</dbReference>
<keyword evidence="3 5" id="KW-1133">Transmembrane helix</keyword>
<dbReference type="GO" id="GO:0043190">
    <property type="term" value="C:ATP-binding cassette (ABC) transporter complex"/>
    <property type="evidence" value="ECO:0007669"/>
    <property type="project" value="InterPro"/>
</dbReference>
<accession>A0A174J046</accession>
<dbReference type="InterPro" id="IPR013525">
    <property type="entry name" value="ABC2_TM"/>
</dbReference>
<organism evidence="7 8">
    <name type="scientific">Clostridium disporicum</name>
    <dbReference type="NCBI Taxonomy" id="84024"/>
    <lineage>
        <taxon>Bacteria</taxon>
        <taxon>Bacillati</taxon>
        <taxon>Bacillota</taxon>
        <taxon>Clostridia</taxon>
        <taxon>Eubacteriales</taxon>
        <taxon>Clostridiaceae</taxon>
        <taxon>Clostridium</taxon>
    </lineage>
</organism>
<evidence type="ECO:0000313" key="7">
    <source>
        <dbReference type="EMBL" id="CUO90968.1"/>
    </source>
</evidence>
<keyword evidence="2 5" id="KW-0812">Transmembrane</keyword>
<feature type="transmembrane region" description="Helical" evidence="5">
    <location>
        <begin position="21"/>
        <end position="43"/>
    </location>
</feature>
<feature type="transmembrane region" description="Helical" evidence="5">
    <location>
        <begin position="55"/>
        <end position="77"/>
    </location>
</feature>
<keyword evidence="5" id="KW-1003">Cell membrane</keyword>